<keyword evidence="3" id="KW-1185">Reference proteome</keyword>
<comment type="caution">
    <text evidence="2">The sequence shown here is derived from an EMBL/GenBank/DDBJ whole genome shotgun (WGS) entry which is preliminary data.</text>
</comment>
<dbReference type="PANTHER" id="PTHR46211:SF14">
    <property type="entry name" value="GLYCEROPHOSPHODIESTER PHOSPHODIESTERASE"/>
    <property type="match status" value="1"/>
</dbReference>
<reference evidence="3" key="1">
    <citation type="journal article" date="2019" name="Int. J. Syst. Evol. Microbiol.">
        <title>The Global Catalogue of Microorganisms (GCM) 10K type strain sequencing project: providing services to taxonomists for standard genome sequencing and annotation.</title>
        <authorList>
            <consortium name="The Broad Institute Genomics Platform"/>
            <consortium name="The Broad Institute Genome Sequencing Center for Infectious Disease"/>
            <person name="Wu L."/>
            <person name="Ma J."/>
        </authorList>
    </citation>
    <scope>NUCLEOTIDE SEQUENCE [LARGE SCALE GENOMIC DNA]</scope>
    <source>
        <strain evidence="3">CCM 8653</strain>
    </source>
</reference>
<evidence type="ECO:0000313" key="2">
    <source>
        <dbReference type="EMBL" id="GGI04712.1"/>
    </source>
</evidence>
<accession>A0ABQ2B0A0</accession>
<evidence type="ECO:0000259" key="1">
    <source>
        <dbReference type="PROSITE" id="PS51704"/>
    </source>
</evidence>
<feature type="domain" description="GP-PDE" evidence="1">
    <location>
        <begin position="1"/>
        <end position="220"/>
    </location>
</feature>
<sequence length="242" mass="25725">MAVEEAWRSGAQAVEIDVRLSADGVPVVIHDATVDATTDGTGAVGELPLDSLRALDAGSWFGPRFAGQRVPTLAEVLGLVRERRGMDVLCEYKGAWTADQVAVTLQEVEAAGLVDRFMVQSFEAPTIAALRDVAPEVPRSLLVEVDRPDLVARAAALDAAAVSLAAPLLSADPSLVARCQDAGLQVLAWTANDKDAWATLVSAGVDGIITDQPDQLLLWLTGSDDDLPEELLRWFAGTDDQR</sequence>
<name>A0ABQ2B0A0_9MICO</name>
<dbReference type="SUPFAM" id="SSF51695">
    <property type="entry name" value="PLC-like phosphodiesterases"/>
    <property type="match status" value="1"/>
</dbReference>
<dbReference type="EMBL" id="BMDG01000001">
    <property type="protein sequence ID" value="GGI04712.1"/>
    <property type="molecule type" value="Genomic_DNA"/>
</dbReference>
<protein>
    <submittedName>
        <fullName evidence="2">Glycerophosphodiester phosphodiesterase</fullName>
    </submittedName>
</protein>
<dbReference type="PANTHER" id="PTHR46211">
    <property type="entry name" value="GLYCEROPHOSPHORYL DIESTER PHOSPHODIESTERASE"/>
    <property type="match status" value="1"/>
</dbReference>
<proteinExistence type="predicted"/>
<evidence type="ECO:0000313" key="3">
    <source>
        <dbReference type="Proteomes" id="UP000632535"/>
    </source>
</evidence>
<dbReference type="Pfam" id="PF03009">
    <property type="entry name" value="GDPD"/>
    <property type="match status" value="1"/>
</dbReference>
<gene>
    <name evidence="2" type="ORF">GCM10007368_02530</name>
</gene>
<dbReference type="Gene3D" id="3.20.20.190">
    <property type="entry name" value="Phosphatidylinositol (PI) phosphodiesterase"/>
    <property type="match status" value="1"/>
</dbReference>
<dbReference type="PROSITE" id="PS51704">
    <property type="entry name" value="GP_PDE"/>
    <property type="match status" value="1"/>
</dbReference>
<dbReference type="InterPro" id="IPR030395">
    <property type="entry name" value="GP_PDE_dom"/>
</dbReference>
<dbReference type="InterPro" id="IPR017946">
    <property type="entry name" value="PLC-like_Pdiesterase_TIM-brl"/>
</dbReference>
<organism evidence="2 3">
    <name type="scientific">Isoptericola cucumis</name>
    <dbReference type="NCBI Taxonomy" id="1776856"/>
    <lineage>
        <taxon>Bacteria</taxon>
        <taxon>Bacillati</taxon>
        <taxon>Actinomycetota</taxon>
        <taxon>Actinomycetes</taxon>
        <taxon>Micrococcales</taxon>
        <taxon>Promicromonosporaceae</taxon>
        <taxon>Isoptericola</taxon>
    </lineage>
</organism>
<dbReference type="Proteomes" id="UP000632535">
    <property type="component" value="Unassembled WGS sequence"/>
</dbReference>